<accession>A0ABU5QAE7</accession>
<dbReference type="Proteomes" id="UP001302949">
    <property type="component" value="Unassembled WGS sequence"/>
</dbReference>
<dbReference type="InterPro" id="IPR002201">
    <property type="entry name" value="Glyco_trans_9"/>
</dbReference>
<dbReference type="PANTHER" id="PTHR30160">
    <property type="entry name" value="TETRAACYLDISACCHARIDE 4'-KINASE-RELATED"/>
    <property type="match status" value="1"/>
</dbReference>
<reference evidence="4 5" key="1">
    <citation type="submission" date="2023-12" db="EMBL/GenBank/DDBJ databases">
        <title>Novel species of the genus Arcicella isolated from rivers.</title>
        <authorList>
            <person name="Lu H."/>
        </authorList>
    </citation>
    <scope>NUCLEOTIDE SEQUENCE [LARGE SCALE GENOMIC DNA]</scope>
    <source>
        <strain evidence="4 5">KCTC 23307</strain>
    </source>
</reference>
<keyword evidence="3" id="KW-1133">Transmembrane helix</keyword>
<protein>
    <submittedName>
        <fullName evidence="4">Glycosyltransferase family 9 protein</fullName>
        <ecNumber evidence="4">2.4.-.-</ecNumber>
    </submittedName>
</protein>
<evidence type="ECO:0000256" key="1">
    <source>
        <dbReference type="ARBA" id="ARBA00022676"/>
    </source>
</evidence>
<organism evidence="4 5">
    <name type="scientific">Arcicella rigui</name>
    <dbReference type="NCBI Taxonomy" id="797020"/>
    <lineage>
        <taxon>Bacteria</taxon>
        <taxon>Pseudomonadati</taxon>
        <taxon>Bacteroidota</taxon>
        <taxon>Cytophagia</taxon>
        <taxon>Cytophagales</taxon>
        <taxon>Flectobacillaceae</taxon>
        <taxon>Arcicella</taxon>
    </lineage>
</organism>
<keyword evidence="5" id="KW-1185">Reference proteome</keyword>
<feature type="transmembrane region" description="Helical" evidence="3">
    <location>
        <begin position="45"/>
        <end position="63"/>
    </location>
</feature>
<evidence type="ECO:0000313" key="4">
    <source>
        <dbReference type="EMBL" id="MEA5139816.1"/>
    </source>
</evidence>
<dbReference type="GO" id="GO:0016757">
    <property type="term" value="F:glycosyltransferase activity"/>
    <property type="evidence" value="ECO:0007669"/>
    <property type="project" value="UniProtKB-KW"/>
</dbReference>
<dbReference type="EC" id="2.4.-.-" evidence="4"/>
<dbReference type="Pfam" id="PF01075">
    <property type="entry name" value="Glyco_transf_9"/>
    <property type="match status" value="1"/>
</dbReference>
<keyword evidence="3" id="KW-0812">Transmembrane</keyword>
<dbReference type="Gene3D" id="3.40.50.2000">
    <property type="entry name" value="Glycogen Phosphorylase B"/>
    <property type="match status" value="2"/>
</dbReference>
<dbReference type="EMBL" id="JAYFUM010000012">
    <property type="protein sequence ID" value="MEA5139816.1"/>
    <property type="molecule type" value="Genomic_DNA"/>
</dbReference>
<sequence length="389" mass="44754">MMIKREYCGNRPTKIGFSILDIFIDVSLFVLGKKKNKSYVHPQKILLFNFGHLGDMLMMGYMINALKKQFPTVEIHLVAGRWCKLLVENNPLFDKVFYVNHFQTNRSNLSFLEKIKMFLNDAFAFIQEQKQYSYTHSFDFRYSAYNANPLLPFLTIQKKIGFGSRAWGGFLDKEYFLLASPVHTIDIQIQVLSELIAENSLTLEPVLFVAEQNVLPIQVTQDYLMIFPEAGIENKMLDLATWESIVTYYLQYFPQYQVIVCGLTDYTEQLSARLTQKHAENIINACGKLSIPQIIALLKKASGAITLDSFPAHLTSTQTPTLCLFKGGSGFEYFPINAKATYIIHNHLYSKEITQFRTDMDISYVESFDDEIFKKNLFVALNKLFSINL</sequence>
<keyword evidence="3" id="KW-0472">Membrane</keyword>
<proteinExistence type="predicted"/>
<keyword evidence="2 4" id="KW-0808">Transferase</keyword>
<comment type="caution">
    <text evidence="4">The sequence shown here is derived from an EMBL/GenBank/DDBJ whole genome shotgun (WGS) entry which is preliminary data.</text>
</comment>
<dbReference type="InterPro" id="IPR051199">
    <property type="entry name" value="LPS_LOS_Heptosyltrfase"/>
</dbReference>
<dbReference type="CDD" id="cd03789">
    <property type="entry name" value="GT9_LPS_heptosyltransferase"/>
    <property type="match status" value="1"/>
</dbReference>
<dbReference type="PANTHER" id="PTHR30160:SF1">
    <property type="entry name" value="LIPOPOLYSACCHARIDE 1,2-N-ACETYLGLUCOSAMINETRANSFERASE-RELATED"/>
    <property type="match status" value="1"/>
</dbReference>
<gene>
    <name evidence="4" type="ORF">VB248_11755</name>
</gene>
<evidence type="ECO:0000256" key="2">
    <source>
        <dbReference type="ARBA" id="ARBA00022679"/>
    </source>
</evidence>
<name>A0ABU5QAE7_9BACT</name>
<keyword evidence="1 4" id="KW-0328">Glycosyltransferase</keyword>
<dbReference type="RefSeq" id="WP_323296975.1">
    <property type="nucleotide sequence ID" value="NZ_JAYFUM010000012.1"/>
</dbReference>
<feature type="transmembrane region" description="Helical" evidence="3">
    <location>
        <begin position="15"/>
        <end position="33"/>
    </location>
</feature>
<dbReference type="SUPFAM" id="SSF53756">
    <property type="entry name" value="UDP-Glycosyltransferase/glycogen phosphorylase"/>
    <property type="match status" value="1"/>
</dbReference>
<evidence type="ECO:0000256" key="3">
    <source>
        <dbReference type="SAM" id="Phobius"/>
    </source>
</evidence>
<evidence type="ECO:0000313" key="5">
    <source>
        <dbReference type="Proteomes" id="UP001302949"/>
    </source>
</evidence>